<dbReference type="PROSITE" id="PS51546">
    <property type="entry name" value="PI3K_RBD"/>
    <property type="match status" value="1"/>
</dbReference>
<dbReference type="Gene3D" id="3.30.1010.10">
    <property type="entry name" value="Phosphatidylinositol 3-kinase Catalytic Subunit, Chain A, domain 4"/>
    <property type="match status" value="1"/>
</dbReference>
<dbReference type="SUPFAM" id="SSF54236">
    <property type="entry name" value="Ubiquitin-like"/>
    <property type="match status" value="1"/>
</dbReference>
<dbReference type="PANTHER" id="PTHR10048">
    <property type="entry name" value="PHOSPHATIDYLINOSITOL KINASE"/>
    <property type="match status" value="1"/>
</dbReference>
<name>A0A0P4WF28_SCYOL</name>
<dbReference type="Gene3D" id="1.10.1070.11">
    <property type="entry name" value="Phosphatidylinositol 3-/4-kinase, catalytic domain"/>
    <property type="match status" value="1"/>
</dbReference>
<dbReference type="FunFam" id="1.10.1070.11:FF:000001">
    <property type="entry name" value="Phosphatidylinositol 4,5-bisphosphate 3-kinase catalytic subunit"/>
    <property type="match status" value="1"/>
</dbReference>
<dbReference type="InterPro" id="IPR029071">
    <property type="entry name" value="Ubiquitin-like_domsf"/>
</dbReference>
<dbReference type="GO" id="GO:0005524">
    <property type="term" value="F:ATP binding"/>
    <property type="evidence" value="ECO:0007669"/>
    <property type="project" value="UniProtKB-KW"/>
</dbReference>
<comment type="similarity">
    <text evidence="5">Belongs to the PI3/PI4-kinase family.</text>
</comment>
<keyword evidence="3" id="KW-0418">Kinase</keyword>
<dbReference type="GO" id="GO:0005942">
    <property type="term" value="C:phosphatidylinositol 3-kinase complex"/>
    <property type="evidence" value="ECO:0007669"/>
    <property type="project" value="TreeGrafter"/>
</dbReference>
<dbReference type="InterPro" id="IPR035892">
    <property type="entry name" value="C2_domain_sf"/>
</dbReference>
<feature type="domain" description="PI3K/PI4K catalytic" evidence="6">
    <location>
        <begin position="819"/>
        <end position="1101"/>
    </location>
</feature>
<dbReference type="PROSITE" id="PS51544">
    <property type="entry name" value="PI3K_ABD"/>
    <property type="match status" value="1"/>
</dbReference>
<dbReference type="InterPro" id="IPR015433">
    <property type="entry name" value="PI3/4_kinase"/>
</dbReference>
<dbReference type="SUPFAM" id="SSF49562">
    <property type="entry name" value="C2 domain (Calcium/lipid-binding domain, CaLB)"/>
    <property type="match status" value="1"/>
</dbReference>
<dbReference type="Gene3D" id="2.60.40.150">
    <property type="entry name" value="C2 domain"/>
    <property type="match status" value="1"/>
</dbReference>
<dbReference type="GO" id="GO:0005886">
    <property type="term" value="C:plasma membrane"/>
    <property type="evidence" value="ECO:0007669"/>
    <property type="project" value="TreeGrafter"/>
</dbReference>
<evidence type="ECO:0000259" key="10">
    <source>
        <dbReference type="PROSITE" id="PS51547"/>
    </source>
</evidence>
<dbReference type="PROSITE" id="PS00916">
    <property type="entry name" value="PI3_4_KINASE_2"/>
    <property type="match status" value="1"/>
</dbReference>
<dbReference type="InterPro" id="IPR001263">
    <property type="entry name" value="PI3K_accessory_dom"/>
</dbReference>
<evidence type="ECO:0000256" key="2">
    <source>
        <dbReference type="ARBA" id="ARBA00022741"/>
    </source>
</evidence>
<dbReference type="InterPro" id="IPR002420">
    <property type="entry name" value="PI3K-type_C2_dom"/>
</dbReference>
<dbReference type="GO" id="GO:0043491">
    <property type="term" value="P:phosphatidylinositol 3-kinase/protein kinase B signal transduction"/>
    <property type="evidence" value="ECO:0007669"/>
    <property type="project" value="TreeGrafter"/>
</dbReference>
<dbReference type="InterPro" id="IPR042236">
    <property type="entry name" value="PI3K_accessory_sf"/>
</dbReference>
<sequence>MRKRSLHEPFFSQEYLAGERSVRRHTVSVPNSLQGGGGDYPNLGLGRPRPFPLPMYNDPTAEIMDNLGLRAHTSLSSTTTVEVDFLMPNSIIIQHKVSTSASLEEIKEELWERARELPLFGMLHDLNSYHFVCINPQSETLELMDETKCLQDINLFPYMFILKVVERKGNETEKRLNLEIGQLIGKDLQKFDALKNPEVNEFRGKMKALCDEVVASRNKLTWYERVQYQYPARIATNPQLASYITDRLQEDQLLLSVQFDPSMEGQPTYTFRVSFDMRTRELLDLALAKLSVTFVMDQPAENYVLKTPGREEYLIADVPLSQYMYVREHVCQDDCSSVPLVIVHRKTIQVDIENLYGPIEDLGVKHIRNSFSGTTLIKKKYVSSWSINENFHFSIGTVSNMTVSADDQVEVMVEAGLYHGSRALCETKVTQEVTISEGKGVLDEDLTLPIAVCNIPRNARLCLAIYEVSRSAKATKARASIGSRPELYKNPLAWVNTAVFDYRNQLKTGAMSLYAWKISEDQIGEAMPNPLGTLVSNPDHEQAVTLTITFPRFSYTCSIMFPSKDKIISEAKENPQCEEITPTPPMMEEIQQIAERDPLTELHEQERKLLWSLRNVCRQELPHLLPKILQCVEWDNKAEVAEMISVLEDWPKLSPDRALELLDYAYAEPAVRSYAIECLTHISDDDLLLYLLQLVQAIKHENHLYCHLVEFLLNRALRNMRIGHYFFWHLRSEMHVPSVSIRFGLILEAYCRGSLEHMKSLLRQLDALHKFKELRGIVSVNRSMRDRQMRIHMKKSHNFATLSHFLNPIDPMYRISTIKTEECKAKDSKMAPLWLVFENGDPHGKSIYLLYKYGDDLRQDMLTLQMIRIMDKLWKDNGMDLRMNPYSCMSTDNREGIIQVVLNAETIANIQRQKGMFSATCAFRKGSLLAWLKDHNPTETLLNKAIHEFTLSCAGYCVATYVLGIADRHSDNIMVMKNGQLFHIDFGHILGHFKEKFGIRRERQPFVLTHDFINVITKGRQTRSEEFEQFKGYCEKAFLILRKYGSFIISLFAMMISTGLPELQSEKDLNYLKETLKLDLSEDEARDHFRSKFDEALANAWKTSVNWAFHSMAKKNT</sequence>
<dbReference type="Pfam" id="PF00454">
    <property type="entry name" value="PI3_PI4_kinase"/>
    <property type="match status" value="1"/>
</dbReference>
<evidence type="ECO:0000256" key="4">
    <source>
        <dbReference type="ARBA" id="ARBA00022840"/>
    </source>
</evidence>
<evidence type="ECO:0000259" key="9">
    <source>
        <dbReference type="PROSITE" id="PS51546"/>
    </source>
</evidence>
<dbReference type="PROSITE" id="PS50290">
    <property type="entry name" value="PI3_4_KINASE_3"/>
    <property type="match status" value="1"/>
</dbReference>
<evidence type="ECO:0000259" key="6">
    <source>
        <dbReference type="PROSITE" id="PS50290"/>
    </source>
</evidence>
<proteinExistence type="inferred from homology"/>
<dbReference type="GO" id="GO:0016477">
    <property type="term" value="P:cell migration"/>
    <property type="evidence" value="ECO:0007669"/>
    <property type="project" value="TreeGrafter"/>
</dbReference>
<dbReference type="SMART" id="SM00146">
    <property type="entry name" value="PI3Kc"/>
    <property type="match status" value="1"/>
</dbReference>
<reference evidence="11" key="1">
    <citation type="submission" date="2015-09" db="EMBL/GenBank/DDBJ databases">
        <title>Scylla olivacea transcriptome.</title>
        <authorList>
            <person name="Ikhwanuddin M."/>
        </authorList>
    </citation>
    <scope>NUCLEOTIDE SEQUENCE</scope>
</reference>
<dbReference type="InterPro" id="IPR011009">
    <property type="entry name" value="Kinase-like_dom_sf"/>
</dbReference>
<evidence type="ECO:0008006" key="12">
    <source>
        <dbReference type="Google" id="ProtNLM"/>
    </source>
</evidence>
<dbReference type="SUPFAM" id="SSF56112">
    <property type="entry name" value="Protein kinase-like (PK-like)"/>
    <property type="match status" value="1"/>
</dbReference>
<protein>
    <recommendedName>
        <fullName evidence="12">Phosphatidylinositol-4,5-bisphosphate 3-kinase</fullName>
    </recommendedName>
</protein>
<dbReference type="Gene3D" id="1.25.40.70">
    <property type="entry name" value="Phosphatidylinositol 3-kinase, accessory domain (PIK)"/>
    <property type="match status" value="1"/>
</dbReference>
<evidence type="ECO:0000259" key="7">
    <source>
        <dbReference type="PROSITE" id="PS51544"/>
    </source>
</evidence>
<evidence type="ECO:0000256" key="1">
    <source>
        <dbReference type="ARBA" id="ARBA00022679"/>
    </source>
</evidence>
<dbReference type="InterPro" id="IPR003113">
    <property type="entry name" value="PI3K_ABD"/>
</dbReference>
<dbReference type="PANTHER" id="PTHR10048:SF118">
    <property type="entry name" value="PI-3 KINASE"/>
    <property type="match status" value="1"/>
</dbReference>
<evidence type="ECO:0000256" key="5">
    <source>
        <dbReference type="PROSITE-ProRule" id="PRU00880"/>
    </source>
</evidence>
<dbReference type="InterPro" id="IPR036940">
    <property type="entry name" value="PI3/4_kinase_cat_sf"/>
</dbReference>
<dbReference type="InterPro" id="IPR000403">
    <property type="entry name" value="PI3/4_kinase_cat_dom"/>
</dbReference>
<evidence type="ECO:0000313" key="11">
    <source>
        <dbReference type="EMBL" id="JAI65118.1"/>
    </source>
</evidence>
<dbReference type="Gene3D" id="3.10.20.770">
    <property type="match status" value="1"/>
</dbReference>
<dbReference type="Pfam" id="PF00613">
    <property type="entry name" value="PI3Ka"/>
    <property type="match status" value="1"/>
</dbReference>
<dbReference type="GO" id="GO:0035005">
    <property type="term" value="F:1-phosphatidylinositol-4-phosphate 3-kinase activity"/>
    <property type="evidence" value="ECO:0007669"/>
    <property type="project" value="TreeGrafter"/>
</dbReference>
<dbReference type="Pfam" id="PF02192">
    <property type="entry name" value="PI3K_p85B"/>
    <property type="match status" value="1"/>
</dbReference>
<feature type="domain" description="PIK helical" evidence="8">
    <location>
        <begin position="576"/>
        <end position="753"/>
    </location>
</feature>
<feature type="domain" description="PI3K-RBD" evidence="9">
    <location>
        <begin position="250"/>
        <end position="342"/>
    </location>
</feature>
<dbReference type="SMART" id="SM00143">
    <property type="entry name" value="PI3K_p85B"/>
    <property type="match status" value="1"/>
</dbReference>
<dbReference type="Pfam" id="PF00792">
    <property type="entry name" value="PI3K_C2"/>
    <property type="match status" value="1"/>
</dbReference>
<dbReference type="InterPro" id="IPR016024">
    <property type="entry name" value="ARM-type_fold"/>
</dbReference>
<dbReference type="SMART" id="SM00145">
    <property type="entry name" value="PI3Ka"/>
    <property type="match status" value="1"/>
</dbReference>
<dbReference type="Pfam" id="PF00794">
    <property type="entry name" value="PI3K_rbd"/>
    <property type="match status" value="1"/>
</dbReference>
<dbReference type="GO" id="GO:0048015">
    <property type="term" value="P:phosphatidylinositol-mediated signaling"/>
    <property type="evidence" value="ECO:0007669"/>
    <property type="project" value="TreeGrafter"/>
</dbReference>
<dbReference type="InterPro" id="IPR000341">
    <property type="entry name" value="PI3K_Ras-bd_dom"/>
</dbReference>
<evidence type="ECO:0000256" key="3">
    <source>
        <dbReference type="ARBA" id="ARBA00022777"/>
    </source>
</evidence>
<dbReference type="GO" id="GO:0005737">
    <property type="term" value="C:cytoplasm"/>
    <property type="evidence" value="ECO:0007669"/>
    <property type="project" value="TreeGrafter"/>
</dbReference>
<dbReference type="GO" id="GO:0016303">
    <property type="term" value="F:1-phosphatidylinositol-3-kinase activity"/>
    <property type="evidence" value="ECO:0007669"/>
    <property type="project" value="TreeGrafter"/>
</dbReference>
<dbReference type="PROSITE" id="PS51547">
    <property type="entry name" value="C2_PI3K"/>
    <property type="match status" value="1"/>
</dbReference>
<organism evidence="11">
    <name type="scientific">Scylla olivacea</name>
    <name type="common">Orange mud crab</name>
    <name type="synonym">Cancer olivacea</name>
    <dbReference type="NCBI Taxonomy" id="85551"/>
    <lineage>
        <taxon>Eukaryota</taxon>
        <taxon>Metazoa</taxon>
        <taxon>Ecdysozoa</taxon>
        <taxon>Arthropoda</taxon>
        <taxon>Crustacea</taxon>
        <taxon>Multicrustacea</taxon>
        <taxon>Malacostraca</taxon>
        <taxon>Eumalacostraca</taxon>
        <taxon>Eucarida</taxon>
        <taxon>Decapoda</taxon>
        <taxon>Pleocyemata</taxon>
        <taxon>Brachyura</taxon>
        <taxon>Eubrachyura</taxon>
        <taxon>Portunoidea</taxon>
        <taxon>Portunidae</taxon>
        <taxon>Portuninae</taxon>
        <taxon>Scylla</taxon>
    </lineage>
</organism>
<feature type="domain" description="C2 PI3K-type" evidence="10">
    <location>
        <begin position="387"/>
        <end position="551"/>
    </location>
</feature>
<dbReference type="SUPFAM" id="SSF48371">
    <property type="entry name" value="ARM repeat"/>
    <property type="match status" value="1"/>
</dbReference>
<dbReference type="InterPro" id="IPR018936">
    <property type="entry name" value="PI3/4_kinase_CS"/>
</dbReference>
<dbReference type="SMART" id="SM00142">
    <property type="entry name" value="PI3K_C2"/>
    <property type="match status" value="1"/>
</dbReference>
<feature type="domain" description="PI3K-ABD" evidence="7">
    <location>
        <begin position="77"/>
        <end position="168"/>
    </location>
</feature>
<dbReference type="AlphaFoldDB" id="A0A0P4WF28"/>
<accession>A0A0P4WF28</accession>
<dbReference type="CDD" id="cd05165">
    <property type="entry name" value="PI3Kc_I"/>
    <property type="match status" value="1"/>
</dbReference>
<keyword evidence="1" id="KW-0808">Transferase</keyword>
<dbReference type="PROSITE" id="PS51545">
    <property type="entry name" value="PIK_HELICAL"/>
    <property type="match status" value="1"/>
</dbReference>
<evidence type="ECO:0000259" key="8">
    <source>
        <dbReference type="PROSITE" id="PS51545"/>
    </source>
</evidence>
<keyword evidence="2" id="KW-0547">Nucleotide-binding</keyword>
<dbReference type="EMBL" id="GDRN01062053">
    <property type="protein sequence ID" value="JAI65118.1"/>
    <property type="molecule type" value="Transcribed_RNA"/>
</dbReference>
<dbReference type="SMART" id="SM00144">
    <property type="entry name" value="PI3K_rbd"/>
    <property type="match status" value="1"/>
</dbReference>
<keyword evidence="4" id="KW-0067">ATP-binding</keyword>